<proteinExistence type="predicted"/>
<evidence type="ECO:0000256" key="8">
    <source>
        <dbReference type="ARBA" id="ARBA00048679"/>
    </source>
</evidence>
<protein>
    <recommendedName>
        <fullName evidence="1">non-specific serine/threonine protein kinase</fullName>
        <ecNumber evidence="1">2.7.11.1</ecNumber>
    </recommendedName>
</protein>
<dbReference type="GO" id="GO:0005524">
    <property type="term" value="F:ATP binding"/>
    <property type="evidence" value="ECO:0007669"/>
    <property type="project" value="UniProtKB-KW"/>
</dbReference>
<dbReference type="InterPro" id="IPR000719">
    <property type="entry name" value="Prot_kinase_dom"/>
</dbReference>
<feature type="domain" description="Protein kinase" evidence="9">
    <location>
        <begin position="59"/>
        <end position="452"/>
    </location>
</feature>
<dbReference type="AlphaFoldDB" id="A0AAD9S278"/>
<keyword evidence="3" id="KW-0808">Transferase</keyword>
<name>A0AAD9S278_PHOAM</name>
<sequence length="458" mass="51773">MGLWAQDNTLVTHPITMVEWTEDLYPNATNIQPHEPPEDYRQGGLHPVALGDTFQDGRFVVRHKLGFGGQATVWLVQDTQHSQWASLKIKQSRISEGPLEQDQEIQALQALEKYYASSDQKAPRCFTRLLTTFRVCGPNGTHNCLVTELVGPSVAKVLRACSLFGETLRPDTVLRASKRVLQGVDFAHHAGIAHGDVSFGNVAFTCDVALNGEEDIFVALGGQPMTSTYNGRETLPPNMPRMLVKTADWDMWTDRDEEDIRLLDWGLAFPVTHAVTTLPQPIDLRSPETFFCASIDFRHDLWRAGCVIYVLYFQQSPFPFQHGTDREFIGKLVEKLGALPPQWNLMWEEMEGPSVDHQLNGRTRSAFSQSTPKLTQLLLCSGHDSEEKEAFEERRKAIVTECQKGDEYEADEYSDYDFESLQLLSPAISALLKWEPERRVSAQQALSLLGWVDYRNET</sequence>
<evidence type="ECO:0000256" key="1">
    <source>
        <dbReference type="ARBA" id="ARBA00012513"/>
    </source>
</evidence>
<evidence type="ECO:0000259" key="9">
    <source>
        <dbReference type="PROSITE" id="PS50011"/>
    </source>
</evidence>
<comment type="catalytic activity">
    <reaction evidence="7">
        <text>L-threonyl-[protein] + ATP = O-phospho-L-threonyl-[protein] + ADP + H(+)</text>
        <dbReference type="Rhea" id="RHEA:46608"/>
        <dbReference type="Rhea" id="RHEA-COMP:11060"/>
        <dbReference type="Rhea" id="RHEA-COMP:11605"/>
        <dbReference type="ChEBI" id="CHEBI:15378"/>
        <dbReference type="ChEBI" id="CHEBI:30013"/>
        <dbReference type="ChEBI" id="CHEBI:30616"/>
        <dbReference type="ChEBI" id="CHEBI:61977"/>
        <dbReference type="ChEBI" id="CHEBI:456216"/>
        <dbReference type="EC" id="2.7.11.1"/>
    </reaction>
</comment>
<evidence type="ECO:0000256" key="4">
    <source>
        <dbReference type="ARBA" id="ARBA00022741"/>
    </source>
</evidence>
<organism evidence="10 11">
    <name type="scientific">Phomopsis amygdali</name>
    <name type="common">Fusicoccum amygdali</name>
    <dbReference type="NCBI Taxonomy" id="1214568"/>
    <lineage>
        <taxon>Eukaryota</taxon>
        <taxon>Fungi</taxon>
        <taxon>Dikarya</taxon>
        <taxon>Ascomycota</taxon>
        <taxon>Pezizomycotina</taxon>
        <taxon>Sordariomycetes</taxon>
        <taxon>Sordariomycetidae</taxon>
        <taxon>Diaporthales</taxon>
        <taxon>Diaporthaceae</taxon>
        <taxon>Diaporthe</taxon>
    </lineage>
</organism>
<dbReference type="GO" id="GO:0050684">
    <property type="term" value="P:regulation of mRNA processing"/>
    <property type="evidence" value="ECO:0007669"/>
    <property type="project" value="TreeGrafter"/>
</dbReference>
<dbReference type="PANTHER" id="PTHR47634">
    <property type="entry name" value="PROTEIN KINASE DOMAIN-CONTAINING PROTEIN-RELATED"/>
    <property type="match status" value="1"/>
</dbReference>
<keyword evidence="5" id="KW-0418">Kinase</keyword>
<dbReference type="PANTHER" id="PTHR47634:SF9">
    <property type="entry name" value="PROTEIN KINASE DOMAIN-CONTAINING PROTEIN-RELATED"/>
    <property type="match status" value="1"/>
</dbReference>
<dbReference type="SMART" id="SM00220">
    <property type="entry name" value="S_TKc"/>
    <property type="match status" value="1"/>
</dbReference>
<dbReference type="SUPFAM" id="SSF56112">
    <property type="entry name" value="Protein kinase-like (PK-like)"/>
    <property type="match status" value="1"/>
</dbReference>
<evidence type="ECO:0000256" key="2">
    <source>
        <dbReference type="ARBA" id="ARBA00022527"/>
    </source>
</evidence>
<evidence type="ECO:0000256" key="3">
    <source>
        <dbReference type="ARBA" id="ARBA00022679"/>
    </source>
</evidence>
<accession>A0AAD9S278</accession>
<dbReference type="Gene3D" id="1.10.510.10">
    <property type="entry name" value="Transferase(Phosphotransferase) domain 1"/>
    <property type="match status" value="1"/>
</dbReference>
<gene>
    <name evidence="10" type="ORF">N8I77_013098</name>
</gene>
<evidence type="ECO:0000313" key="10">
    <source>
        <dbReference type="EMBL" id="KAK2597237.1"/>
    </source>
</evidence>
<reference evidence="10" key="1">
    <citation type="submission" date="2023-06" db="EMBL/GenBank/DDBJ databases">
        <authorList>
            <person name="Noh H."/>
        </authorList>
    </citation>
    <scope>NUCLEOTIDE SEQUENCE</scope>
    <source>
        <strain evidence="10">DUCC20226</strain>
    </source>
</reference>
<dbReference type="GO" id="GO:0000245">
    <property type="term" value="P:spliceosomal complex assembly"/>
    <property type="evidence" value="ECO:0007669"/>
    <property type="project" value="TreeGrafter"/>
</dbReference>
<evidence type="ECO:0000256" key="6">
    <source>
        <dbReference type="ARBA" id="ARBA00022840"/>
    </source>
</evidence>
<dbReference type="Proteomes" id="UP001265746">
    <property type="component" value="Unassembled WGS sequence"/>
</dbReference>
<evidence type="ECO:0000313" key="11">
    <source>
        <dbReference type="Proteomes" id="UP001265746"/>
    </source>
</evidence>
<dbReference type="GO" id="GO:0004674">
    <property type="term" value="F:protein serine/threonine kinase activity"/>
    <property type="evidence" value="ECO:0007669"/>
    <property type="project" value="UniProtKB-KW"/>
</dbReference>
<dbReference type="PROSITE" id="PS50011">
    <property type="entry name" value="PROTEIN_KINASE_DOM"/>
    <property type="match status" value="1"/>
</dbReference>
<comment type="catalytic activity">
    <reaction evidence="8">
        <text>L-seryl-[protein] + ATP = O-phospho-L-seryl-[protein] + ADP + H(+)</text>
        <dbReference type="Rhea" id="RHEA:17989"/>
        <dbReference type="Rhea" id="RHEA-COMP:9863"/>
        <dbReference type="Rhea" id="RHEA-COMP:11604"/>
        <dbReference type="ChEBI" id="CHEBI:15378"/>
        <dbReference type="ChEBI" id="CHEBI:29999"/>
        <dbReference type="ChEBI" id="CHEBI:30616"/>
        <dbReference type="ChEBI" id="CHEBI:83421"/>
        <dbReference type="ChEBI" id="CHEBI:456216"/>
        <dbReference type="EC" id="2.7.11.1"/>
    </reaction>
</comment>
<dbReference type="Gene3D" id="3.30.200.20">
    <property type="entry name" value="Phosphorylase Kinase, domain 1"/>
    <property type="match status" value="1"/>
</dbReference>
<dbReference type="InterPro" id="IPR011009">
    <property type="entry name" value="Kinase-like_dom_sf"/>
</dbReference>
<evidence type="ECO:0000256" key="5">
    <source>
        <dbReference type="ARBA" id="ARBA00022777"/>
    </source>
</evidence>
<keyword evidence="6" id="KW-0067">ATP-binding</keyword>
<evidence type="ECO:0000256" key="7">
    <source>
        <dbReference type="ARBA" id="ARBA00047899"/>
    </source>
</evidence>
<keyword evidence="2" id="KW-0723">Serine/threonine-protein kinase</keyword>
<comment type="caution">
    <text evidence="10">The sequence shown here is derived from an EMBL/GenBank/DDBJ whole genome shotgun (WGS) entry which is preliminary data.</text>
</comment>
<keyword evidence="11" id="KW-1185">Reference proteome</keyword>
<dbReference type="EMBL" id="JAUJFL010000010">
    <property type="protein sequence ID" value="KAK2597237.1"/>
    <property type="molecule type" value="Genomic_DNA"/>
</dbReference>
<keyword evidence="4" id="KW-0547">Nucleotide-binding</keyword>
<dbReference type="EC" id="2.7.11.1" evidence="1"/>
<dbReference type="InterPro" id="IPR051334">
    <property type="entry name" value="SRPK"/>
</dbReference>